<keyword evidence="1" id="KW-1133">Transmembrane helix</keyword>
<evidence type="ECO:0000256" key="1">
    <source>
        <dbReference type="SAM" id="Phobius"/>
    </source>
</evidence>
<dbReference type="OrthoDB" id="9782432at2"/>
<feature type="transmembrane region" description="Helical" evidence="1">
    <location>
        <begin position="43"/>
        <end position="64"/>
    </location>
</feature>
<reference evidence="3" key="1">
    <citation type="journal article" date="2004" name="Environ. Microbiol.">
        <title>The genome of Desulfotalea psychrophila, a sulfate-reducing bacterium from permanently cold Arctic sediments.</title>
        <authorList>
            <person name="Rabus R."/>
            <person name="Ruepp A."/>
            <person name="Frickey T."/>
            <person name="Rattei T."/>
            <person name="Fartmann B."/>
            <person name="Stark M."/>
            <person name="Bauer M."/>
            <person name="Zibat A."/>
            <person name="Lombardot T."/>
            <person name="Becker I."/>
            <person name="Amann J."/>
            <person name="Gellner K."/>
            <person name="Teeling H."/>
            <person name="Leuschner W.D."/>
            <person name="Gloeckner F.-O."/>
            <person name="Lupas A.N."/>
            <person name="Amann R."/>
            <person name="Klenk H.-P."/>
        </authorList>
    </citation>
    <scope>NUCLEOTIDE SEQUENCE [LARGE SCALE GENOMIC DNA]</scope>
    <source>
        <strain evidence="3">DSM 12343 / LSv54</strain>
    </source>
</reference>
<gene>
    <name evidence="2" type="ordered locus">DP0721</name>
</gene>
<dbReference type="Proteomes" id="UP000000602">
    <property type="component" value="Chromosome"/>
</dbReference>
<dbReference type="RefSeq" id="WP_011187966.1">
    <property type="nucleotide sequence ID" value="NC_006138.1"/>
</dbReference>
<dbReference type="EMBL" id="CR522870">
    <property type="protein sequence ID" value="CAG35450.1"/>
    <property type="molecule type" value="Genomic_DNA"/>
</dbReference>
<protein>
    <recommendedName>
        <fullName evidence="4">Vitamin K epoxide reductase domain-containing protein</fullName>
    </recommendedName>
</protein>
<feature type="transmembrane region" description="Helical" evidence="1">
    <location>
        <begin position="102"/>
        <end position="122"/>
    </location>
</feature>
<dbReference type="SUPFAM" id="SSF52833">
    <property type="entry name" value="Thioredoxin-like"/>
    <property type="match status" value="1"/>
</dbReference>
<dbReference type="Gene3D" id="1.20.1440.130">
    <property type="entry name" value="VKOR domain"/>
    <property type="match status" value="1"/>
</dbReference>
<evidence type="ECO:0000313" key="2">
    <source>
        <dbReference type="EMBL" id="CAG35450.1"/>
    </source>
</evidence>
<feature type="transmembrane region" description="Helical" evidence="1">
    <location>
        <begin position="76"/>
        <end position="96"/>
    </location>
</feature>
<organism evidence="2 3">
    <name type="scientific">Desulfotalea psychrophila (strain LSv54 / DSM 12343)</name>
    <dbReference type="NCBI Taxonomy" id="177439"/>
    <lineage>
        <taxon>Bacteria</taxon>
        <taxon>Pseudomonadati</taxon>
        <taxon>Thermodesulfobacteriota</taxon>
        <taxon>Desulfobulbia</taxon>
        <taxon>Desulfobulbales</taxon>
        <taxon>Desulfocapsaceae</taxon>
        <taxon>Desulfotalea</taxon>
    </lineage>
</organism>
<dbReference type="InterPro" id="IPR038354">
    <property type="entry name" value="VKOR_sf"/>
</dbReference>
<evidence type="ECO:0000313" key="3">
    <source>
        <dbReference type="Proteomes" id="UP000000602"/>
    </source>
</evidence>
<dbReference type="CDD" id="cd12921">
    <property type="entry name" value="VKOR_4"/>
    <property type="match status" value="1"/>
</dbReference>
<dbReference type="HOGENOM" id="CLU_867998_0_0_7"/>
<dbReference type="InterPro" id="IPR036249">
    <property type="entry name" value="Thioredoxin-like_sf"/>
</dbReference>
<proteinExistence type="predicted"/>
<keyword evidence="1" id="KW-0812">Transmembrane</keyword>
<evidence type="ECO:0008006" key="4">
    <source>
        <dbReference type="Google" id="ProtNLM"/>
    </source>
</evidence>
<name>Q6AQC3_DESPS</name>
<dbReference type="KEGG" id="dps:DP0721"/>
<dbReference type="eggNOG" id="COG0526">
    <property type="taxonomic scope" value="Bacteria"/>
</dbReference>
<keyword evidence="1" id="KW-0472">Membrane</keyword>
<feature type="transmembrane region" description="Helical" evidence="1">
    <location>
        <begin position="129"/>
        <end position="146"/>
    </location>
</feature>
<dbReference type="STRING" id="177439.DP0721"/>
<dbReference type="AlphaFoldDB" id="Q6AQC3"/>
<keyword evidence="3" id="KW-1185">Reference proteome</keyword>
<sequence>MLNLIIVLIGILVTGTQTALIFFGEQAICFNEGCAVVESFTKVPPVIFNLAGCLYFLLIFYTFCRARSGSDGWRQLASLLLLAGMAAEGVLVAFQYYIVDIFCSYCLIICSLVFALNLIAGLKQFCRGIVAFVAVLVAFSVLQFSSPGGNISLEGGVYARLAGDSGAKKMYLFFSETCPHCEEVIATINESNTCEIAFNPVGVITDFPLENAVVKDGYRAEGNVAFLASLGIREIPVLVITGPGGAEVLKGKNRIDDYLDKNCRGQFSGESSALESRMSSVLSDGETDFLFLEEEQNCEVNTNVDCNDLNKNGEN</sequence>
<accession>Q6AQC3</accession>